<accession>A0AAU6SDU6</accession>
<gene>
    <name evidence="2" type="ORF">MRBLWS13_002796</name>
</gene>
<dbReference type="EMBL" id="CP151632">
    <property type="protein sequence ID" value="WZO35116.1"/>
    <property type="molecule type" value="Genomic_DNA"/>
</dbReference>
<dbReference type="PANTHER" id="PTHR42686">
    <property type="entry name" value="GH17980P-RELATED"/>
    <property type="match status" value="1"/>
</dbReference>
<dbReference type="GO" id="GO:0016491">
    <property type="term" value="F:oxidoreductase activity"/>
    <property type="evidence" value="ECO:0007669"/>
    <property type="project" value="InterPro"/>
</dbReference>
<dbReference type="SUPFAM" id="SSF51430">
    <property type="entry name" value="NAD(P)-linked oxidoreductase"/>
    <property type="match status" value="1"/>
</dbReference>
<sequence length="83" mass="9776">MTTTLRRRWDFRRDVILRSVESSLRRLRTDRVDIPYLHDPDEHWHAASTTGIGALIELRDQGRVCHRRRYEPVGDARGARPAL</sequence>
<reference evidence="2" key="1">
    <citation type="submission" date="2024-04" db="EMBL/GenBank/DDBJ databases">
        <authorList>
            <person name="Roder T."/>
            <person name="Oberhansli S."/>
            <person name="Kreuzer M."/>
        </authorList>
    </citation>
    <scope>NUCLEOTIDE SEQUENCE</scope>
    <source>
        <strain evidence="2">LWS13-1.2</strain>
    </source>
</reference>
<dbReference type="RefSeq" id="WP_349429070.1">
    <property type="nucleotide sequence ID" value="NZ_CP151632.1"/>
</dbReference>
<evidence type="ECO:0000259" key="1">
    <source>
        <dbReference type="Pfam" id="PF00248"/>
    </source>
</evidence>
<dbReference type="GO" id="GO:0005829">
    <property type="term" value="C:cytosol"/>
    <property type="evidence" value="ECO:0007669"/>
    <property type="project" value="TreeGrafter"/>
</dbReference>
<protein>
    <submittedName>
        <fullName evidence="2">Aldo/keto reductase</fullName>
    </submittedName>
</protein>
<feature type="domain" description="NADP-dependent oxidoreductase" evidence="1">
    <location>
        <begin position="10"/>
        <end position="65"/>
    </location>
</feature>
<dbReference type="InterPro" id="IPR036812">
    <property type="entry name" value="NAD(P)_OxRdtase_dom_sf"/>
</dbReference>
<organism evidence="2">
    <name type="scientific">Microbacterium sp. LWS13-1.2</name>
    <dbReference type="NCBI Taxonomy" id="3135264"/>
    <lineage>
        <taxon>Bacteria</taxon>
        <taxon>Bacillati</taxon>
        <taxon>Actinomycetota</taxon>
        <taxon>Actinomycetes</taxon>
        <taxon>Micrococcales</taxon>
        <taxon>Microbacteriaceae</taxon>
        <taxon>Microbacterium</taxon>
    </lineage>
</organism>
<name>A0AAU6SDU6_9MICO</name>
<proteinExistence type="predicted"/>
<dbReference type="AlphaFoldDB" id="A0AAU6SDU6"/>
<dbReference type="Pfam" id="PF00248">
    <property type="entry name" value="Aldo_ket_red"/>
    <property type="match status" value="1"/>
</dbReference>
<dbReference type="PANTHER" id="PTHR42686:SF1">
    <property type="entry name" value="GH17980P-RELATED"/>
    <property type="match status" value="1"/>
</dbReference>
<dbReference type="InterPro" id="IPR023210">
    <property type="entry name" value="NADP_OxRdtase_dom"/>
</dbReference>
<evidence type="ECO:0000313" key="2">
    <source>
        <dbReference type="EMBL" id="WZO35116.1"/>
    </source>
</evidence>
<dbReference type="InterPro" id="IPR020471">
    <property type="entry name" value="AKR"/>
</dbReference>
<dbReference type="Gene3D" id="3.20.20.100">
    <property type="entry name" value="NADP-dependent oxidoreductase domain"/>
    <property type="match status" value="1"/>
</dbReference>